<dbReference type="GO" id="GO:0009116">
    <property type="term" value="P:nucleoside metabolic process"/>
    <property type="evidence" value="ECO:0007669"/>
    <property type="project" value="InterPro"/>
</dbReference>
<dbReference type="NCBIfam" id="TIGR01700">
    <property type="entry name" value="PNPH"/>
    <property type="match status" value="1"/>
</dbReference>
<organism evidence="9 10">
    <name type="scientific">Paramuribaculum intestinale</name>
    <dbReference type="NCBI Taxonomy" id="2094151"/>
    <lineage>
        <taxon>Bacteria</taxon>
        <taxon>Pseudomonadati</taxon>
        <taxon>Bacteroidota</taxon>
        <taxon>Bacteroidia</taxon>
        <taxon>Bacteroidales</taxon>
        <taxon>Muribaculaceae</taxon>
        <taxon>Paramuribaculum</taxon>
    </lineage>
</organism>
<keyword evidence="10" id="KW-1185">Reference proteome</keyword>
<dbReference type="GO" id="GO:0004731">
    <property type="term" value="F:purine-nucleoside phosphorylase activity"/>
    <property type="evidence" value="ECO:0007669"/>
    <property type="project" value="UniProtKB-EC"/>
</dbReference>
<evidence type="ECO:0000256" key="4">
    <source>
        <dbReference type="ARBA" id="ARBA00022553"/>
    </source>
</evidence>
<dbReference type="AlphaFoldDB" id="A0A2V1J2W5"/>
<sequence>MIEKIKQTADYIRSKAGNVPETAIILGTGLGALVDHITEKKYIPYTEIPNFPVSTVEGHSGNLIFGRLGNRQVIAMQGRFHYYEGYDMKEVTFPVRVMKQLGVKTLFVSNAAGGMNKEFRVGDIMIITDHINLFPENPLRGKNYEELGPRFPAMTEAYDKRLVAAAEEIAAKKGIRVMKGVYVGTQGPTFETPAEYEYFRIIGGDAVGMSTVPEVIVANHAGMKVFGVSVITDLGGKDVTDVPTHEEVQKAAEAAQPYMMEIMRELIEREG</sequence>
<proteinExistence type="inferred from homology"/>
<gene>
    <name evidence="9" type="ORF">C5O25_00180</name>
</gene>
<dbReference type="PROSITE" id="PS01240">
    <property type="entry name" value="PNP_MTAP_2"/>
    <property type="match status" value="1"/>
</dbReference>
<name>A0A2V1J2W5_9BACT</name>
<evidence type="ECO:0000259" key="8">
    <source>
        <dbReference type="Pfam" id="PF01048"/>
    </source>
</evidence>
<evidence type="ECO:0000256" key="2">
    <source>
        <dbReference type="ARBA" id="ARBA00006751"/>
    </source>
</evidence>
<dbReference type="RefSeq" id="WP_107034714.1">
    <property type="nucleotide sequence ID" value="NZ_CAOLHR010000013.1"/>
</dbReference>
<dbReference type="GeneID" id="93424176"/>
<accession>A0A2V1J2W5</accession>
<dbReference type="PANTHER" id="PTHR11904:SF9">
    <property type="entry name" value="PURINE NUCLEOSIDE PHOSPHORYLASE-RELATED"/>
    <property type="match status" value="1"/>
</dbReference>
<reference evidence="10" key="1">
    <citation type="submission" date="2018-02" db="EMBL/GenBank/DDBJ databases">
        <authorList>
            <person name="Clavel T."/>
            <person name="Strowig T."/>
        </authorList>
    </citation>
    <scope>NUCLEOTIDE SEQUENCE [LARGE SCALE GENOMIC DNA]</scope>
    <source>
        <strain evidence="10">DSM 100764</strain>
    </source>
</reference>
<dbReference type="FunFam" id="3.40.50.1580:FF:000010">
    <property type="entry name" value="Purine nucleoside phosphorylase"/>
    <property type="match status" value="1"/>
</dbReference>
<evidence type="ECO:0000256" key="5">
    <source>
        <dbReference type="ARBA" id="ARBA00022676"/>
    </source>
</evidence>
<evidence type="ECO:0000313" key="10">
    <source>
        <dbReference type="Proteomes" id="UP000244925"/>
    </source>
</evidence>
<evidence type="ECO:0000256" key="1">
    <source>
        <dbReference type="ARBA" id="ARBA00005058"/>
    </source>
</evidence>
<keyword evidence="5 7" id="KW-0328">Glycosyltransferase</keyword>
<dbReference type="InterPro" id="IPR000845">
    <property type="entry name" value="Nucleoside_phosphorylase_d"/>
</dbReference>
<evidence type="ECO:0000256" key="6">
    <source>
        <dbReference type="ARBA" id="ARBA00022679"/>
    </source>
</evidence>
<dbReference type="EMBL" id="PUBV01000001">
    <property type="protein sequence ID" value="PWB09662.1"/>
    <property type="molecule type" value="Genomic_DNA"/>
</dbReference>
<feature type="domain" description="Nucleoside phosphorylase" evidence="8">
    <location>
        <begin position="23"/>
        <end position="268"/>
    </location>
</feature>
<dbReference type="GO" id="GO:0005737">
    <property type="term" value="C:cytoplasm"/>
    <property type="evidence" value="ECO:0007669"/>
    <property type="project" value="TreeGrafter"/>
</dbReference>
<dbReference type="UniPathway" id="UPA00606"/>
<evidence type="ECO:0000256" key="3">
    <source>
        <dbReference type="ARBA" id="ARBA00011233"/>
    </source>
</evidence>
<dbReference type="InterPro" id="IPR035994">
    <property type="entry name" value="Nucleoside_phosphorylase_sf"/>
</dbReference>
<comment type="pathway">
    <text evidence="1 7">Purine metabolism; purine nucleoside salvage.</text>
</comment>
<evidence type="ECO:0000313" key="9">
    <source>
        <dbReference type="EMBL" id="PWB09662.1"/>
    </source>
</evidence>
<dbReference type="NCBIfam" id="TIGR01697">
    <property type="entry name" value="PNPH-PUNA-XAPA"/>
    <property type="match status" value="1"/>
</dbReference>
<dbReference type="EC" id="2.4.2.1" evidence="7"/>
<dbReference type="NCBIfam" id="NF006054">
    <property type="entry name" value="PRK08202.1"/>
    <property type="match status" value="1"/>
</dbReference>
<keyword evidence="6 7" id="KW-0808">Transferase</keyword>
<dbReference type="InterPro" id="IPR018099">
    <property type="entry name" value="Purine_phosphorylase-2_CS"/>
</dbReference>
<dbReference type="Gene3D" id="3.40.50.1580">
    <property type="entry name" value="Nucleoside phosphorylase domain"/>
    <property type="match status" value="1"/>
</dbReference>
<comment type="subunit">
    <text evidence="3">Homotrimer.</text>
</comment>
<dbReference type="CDD" id="cd09009">
    <property type="entry name" value="PNP-EcPNPII_like"/>
    <property type="match status" value="1"/>
</dbReference>
<comment type="similarity">
    <text evidence="2 7">Belongs to the PNP/MTAP phosphorylase family.</text>
</comment>
<dbReference type="SUPFAM" id="SSF53167">
    <property type="entry name" value="Purine and uridine phosphorylases"/>
    <property type="match status" value="1"/>
</dbReference>
<dbReference type="InterPro" id="IPR011268">
    <property type="entry name" value="Purine_phosphorylase"/>
</dbReference>
<keyword evidence="4" id="KW-0597">Phosphoprotein</keyword>
<comment type="function">
    <text evidence="7">The purine nucleoside phosphorylases catalyze the phosphorolytic breakdown of the N-glycosidic bond in the beta-(deoxy)ribonucleoside molecules, with the formation of the corresponding free purine bases and pentose-1-phosphate.</text>
</comment>
<dbReference type="PANTHER" id="PTHR11904">
    <property type="entry name" value="METHYLTHIOADENOSINE/PURINE NUCLEOSIDE PHOSPHORYLASE"/>
    <property type="match status" value="1"/>
</dbReference>
<dbReference type="Proteomes" id="UP000244925">
    <property type="component" value="Unassembled WGS sequence"/>
</dbReference>
<dbReference type="Pfam" id="PF01048">
    <property type="entry name" value="PNP_UDP_1"/>
    <property type="match status" value="1"/>
</dbReference>
<evidence type="ECO:0000256" key="7">
    <source>
        <dbReference type="PIRNR" id="PIRNR000477"/>
    </source>
</evidence>
<protein>
    <recommendedName>
        <fullName evidence="7">Purine nucleoside phosphorylase</fullName>
        <ecNumber evidence="7">2.4.2.1</ecNumber>
    </recommendedName>
    <alternativeName>
        <fullName evidence="7">Inosine-guanosine phosphorylase</fullName>
    </alternativeName>
</protein>
<dbReference type="PIRSF" id="PIRSF000477">
    <property type="entry name" value="PurNPase"/>
    <property type="match status" value="1"/>
</dbReference>
<dbReference type="InterPro" id="IPR011270">
    <property type="entry name" value="Pur_Nuc_Pase_Ino/Guo-sp"/>
</dbReference>
<comment type="caution">
    <text evidence="9">The sequence shown here is derived from an EMBL/GenBank/DDBJ whole genome shotgun (WGS) entry which is preliminary data.</text>
</comment>